<protein>
    <recommendedName>
        <fullName evidence="1">FAS1 domain-containing protein</fullName>
    </recommendedName>
</protein>
<dbReference type="PROSITE" id="PS50213">
    <property type="entry name" value="FAS1"/>
    <property type="match status" value="1"/>
</dbReference>
<feature type="domain" description="FAS1" evidence="1">
    <location>
        <begin position="1"/>
        <end position="135"/>
    </location>
</feature>
<dbReference type="Pfam" id="PF02469">
    <property type="entry name" value="Fasciclin"/>
    <property type="match status" value="1"/>
</dbReference>
<dbReference type="Proteomes" id="UP000663881">
    <property type="component" value="Unassembled WGS sequence"/>
</dbReference>
<proteinExistence type="predicted"/>
<organism evidence="2 3">
    <name type="scientific">Adineta steineri</name>
    <dbReference type="NCBI Taxonomy" id="433720"/>
    <lineage>
        <taxon>Eukaryota</taxon>
        <taxon>Metazoa</taxon>
        <taxon>Spiralia</taxon>
        <taxon>Gnathifera</taxon>
        <taxon>Rotifera</taxon>
        <taxon>Eurotatoria</taxon>
        <taxon>Bdelloidea</taxon>
        <taxon>Adinetida</taxon>
        <taxon>Adinetidae</taxon>
        <taxon>Adineta</taxon>
    </lineage>
</organism>
<dbReference type="InterPro" id="IPR036378">
    <property type="entry name" value="FAS1_dom_sf"/>
</dbReference>
<dbReference type="AlphaFoldDB" id="A0A820L1R8"/>
<dbReference type="EMBL" id="CAJOAY010021390">
    <property type="protein sequence ID" value="CAF4348088.1"/>
    <property type="molecule type" value="Genomic_DNA"/>
</dbReference>
<gene>
    <name evidence="2" type="ORF">OKA104_LOCUS48652</name>
</gene>
<evidence type="ECO:0000259" key="1">
    <source>
        <dbReference type="PROSITE" id="PS50213"/>
    </source>
</evidence>
<comment type="caution">
    <text evidence="2">The sequence shown here is derived from an EMBL/GenBank/DDBJ whole genome shotgun (WGS) entry which is preliminary data.</text>
</comment>
<dbReference type="InterPro" id="IPR000782">
    <property type="entry name" value="FAS1_domain"/>
</dbReference>
<feature type="non-terminal residue" evidence="2">
    <location>
        <position position="1"/>
    </location>
</feature>
<evidence type="ECO:0000313" key="2">
    <source>
        <dbReference type="EMBL" id="CAF4348088.1"/>
    </source>
</evidence>
<sequence>RLRLLADRSDYFRSELRSMHHQTWFLPNDQAFTSFGSSLNFLFEPTSPENTHDINDFIKSHIVPIVLYPCAMDASKQLSTLSLGKWVTFRRIGQADQTFQIDVVSNRQVAHIVTTRSEDIKIYGNGVVYPITTILSGPARSAADELARSYQ</sequence>
<dbReference type="SUPFAM" id="SSF82153">
    <property type="entry name" value="FAS1 domain"/>
    <property type="match status" value="1"/>
</dbReference>
<dbReference type="Gene3D" id="2.30.180.10">
    <property type="entry name" value="FAS1 domain"/>
    <property type="match status" value="1"/>
</dbReference>
<name>A0A820L1R8_9BILA</name>
<evidence type="ECO:0000313" key="3">
    <source>
        <dbReference type="Proteomes" id="UP000663881"/>
    </source>
</evidence>
<accession>A0A820L1R8</accession>
<reference evidence="2" key="1">
    <citation type="submission" date="2021-02" db="EMBL/GenBank/DDBJ databases">
        <authorList>
            <person name="Nowell W R."/>
        </authorList>
    </citation>
    <scope>NUCLEOTIDE SEQUENCE</scope>
</reference>